<dbReference type="EMBL" id="JBHSIV010000025">
    <property type="protein sequence ID" value="MFC5064660.1"/>
    <property type="molecule type" value="Genomic_DNA"/>
</dbReference>
<sequence length="404" mass="43954">MSTFPDDFLWGSATAAHQVEGGNVNNDWWDWEHDPSSPCVEPSGDAIDHYHRYDDDFALLADLGQNAHRFSLEWSRIEPAPGEVSPAALDHYARVLDSLADHGLTAFATLHHFTLPRWFAARGGWLAEDAVEVFARFVERVAAALGDRMPYVCTINEPQIVARECYLSGQFPPGHTDLTEALTVNTTLARAHRAAVEVLRAGPGTPLVGTCLHLPYIEPLRPDDEADAGAAAAARTVMIDTHLDDLRAGGDVGDWVGLQYYSRALIDATAADLTAPPPEGAETTLMGWEVHPAGFGAVLRRIAEAGLPVVVTENGIATADDDQRVRYLASHLAEVERALADGVDVRGYLYWSSFDNFEWAVGYRPTFGLVGIDRADGLKRIPRRSAELFGEVARSGDLTALSDA</sequence>
<dbReference type="Gene3D" id="3.20.20.80">
    <property type="entry name" value="Glycosidases"/>
    <property type="match status" value="1"/>
</dbReference>
<name>A0ABV9YT56_9PSEU</name>
<reference evidence="6" key="1">
    <citation type="journal article" date="2019" name="Int. J. Syst. Evol. Microbiol.">
        <title>The Global Catalogue of Microorganisms (GCM) 10K type strain sequencing project: providing services to taxonomists for standard genome sequencing and annotation.</title>
        <authorList>
            <consortium name="The Broad Institute Genomics Platform"/>
            <consortium name="The Broad Institute Genome Sequencing Center for Infectious Disease"/>
            <person name="Wu L."/>
            <person name="Ma J."/>
        </authorList>
    </citation>
    <scope>NUCLEOTIDE SEQUENCE [LARGE SCALE GENOMIC DNA]</scope>
    <source>
        <strain evidence="6">CGMCC 4.7093</strain>
    </source>
</reference>
<dbReference type="Proteomes" id="UP001595947">
    <property type="component" value="Unassembled WGS sequence"/>
</dbReference>
<dbReference type="InterPro" id="IPR017853">
    <property type="entry name" value="GH"/>
</dbReference>
<dbReference type="SUPFAM" id="SSF51445">
    <property type="entry name" value="(Trans)glycosidases"/>
    <property type="match status" value="1"/>
</dbReference>
<evidence type="ECO:0000313" key="5">
    <source>
        <dbReference type="EMBL" id="MFC5064660.1"/>
    </source>
</evidence>
<dbReference type="EC" id="3.2.1.-" evidence="5"/>
<evidence type="ECO:0000313" key="6">
    <source>
        <dbReference type="Proteomes" id="UP001595947"/>
    </source>
</evidence>
<evidence type="ECO:0000256" key="2">
    <source>
        <dbReference type="ARBA" id="ARBA00022801"/>
    </source>
</evidence>
<proteinExistence type="inferred from homology"/>
<evidence type="ECO:0000256" key="4">
    <source>
        <dbReference type="RuleBase" id="RU003690"/>
    </source>
</evidence>
<dbReference type="GO" id="GO:0016798">
    <property type="term" value="F:hydrolase activity, acting on glycosyl bonds"/>
    <property type="evidence" value="ECO:0007669"/>
    <property type="project" value="UniProtKB-KW"/>
</dbReference>
<organism evidence="5 6">
    <name type="scientific">Actinomycetospora atypica</name>
    <dbReference type="NCBI Taxonomy" id="1290095"/>
    <lineage>
        <taxon>Bacteria</taxon>
        <taxon>Bacillati</taxon>
        <taxon>Actinomycetota</taxon>
        <taxon>Actinomycetes</taxon>
        <taxon>Pseudonocardiales</taxon>
        <taxon>Pseudonocardiaceae</taxon>
        <taxon>Actinomycetospora</taxon>
    </lineage>
</organism>
<dbReference type="InterPro" id="IPR033132">
    <property type="entry name" value="GH_1_N_CS"/>
</dbReference>
<keyword evidence="6" id="KW-1185">Reference proteome</keyword>
<dbReference type="PRINTS" id="PR00131">
    <property type="entry name" value="GLHYDRLASE1"/>
</dbReference>
<accession>A0ABV9YT56</accession>
<evidence type="ECO:0000256" key="3">
    <source>
        <dbReference type="ARBA" id="ARBA00023295"/>
    </source>
</evidence>
<gene>
    <name evidence="5" type="ORF">ACFPBZ_20725</name>
</gene>
<evidence type="ECO:0000256" key="1">
    <source>
        <dbReference type="ARBA" id="ARBA00010838"/>
    </source>
</evidence>
<keyword evidence="2 5" id="KW-0378">Hydrolase</keyword>
<dbReference type="InterPro" id="IPR001360">
    <property type="entry name" value="Glyco_hydro_1"/>
</dbReference>
<dbReference type="Pfam" id="PF00232">
    <property type="entry name" value="Glyco_hydro_1"/>
    <property type="match status" value="2"/>
</dbReference>
<dbReference type="PANTHER" id="PTHR10353">
    <property type="entry name" value="GLYCOSYL HYDROLASE"/>
    <property type="match status" value="1"/>
</dbReference>
<dbReference type="PROSITE" id="PS00653">
    <property type="entry name" value="GLYCOSYL_HYDROL_F1_2"/>
    <property type="match status" value="1"/>
</dbReference>
<protein>
    <submittedName>
        <fullName evidence="5">Glycoside hydrolase family 1 protein</fullName>
        <ecNumber evidence="5">3.2.1.-</ecNumber>
    </submittedName>
</protein>
<keyword evidence="3 5" id="KW-0326">Glycosidase</keyword>
<dbReference type="RefSeq" id="WP_378038004.1">
    <property type="nucleotide sequence ID" value="NZ_JBHSIV010000025.1"/>
</dbReference>
<comment type="similarity">
    <text evidence="1 4">Belongs to the glycosyl hydrolase 1 family.</text>
</comment>
<dbReference type="PANTHER" id="PTHR10353:SF209">
    <property type="entry name" value="GALACTOLIPID GALACTOSYLTRANSFERASE SFR2, CHLOROPLASTIC"/>
    <property type="match status" value="1"/>
</dbReference>
<comment type="caution">
    <text evidence="5">The sequence shown here is derived from an EMBL/GenBank/DDBJ whole genome shotgun (WGS) entry which is preliminary data.</text>
</comment>